<dbReference type="Pfam" id="PF00149">
    <property type="entry name" value="Metallophos"/>
    <property type="match status" value="1"/>
</dbReference>
<protein>
    <submittedName>
        <fullName evidence="2">Bis(5'-nucleosyl)-tetraphosphatase PrpE [asymmetrical]</fullName>
        <ecNumber evidence="2">3.6.1.17</ecNumber>
    </submittedName>
</protein>
<dbReference type="InterPro" id="IPR029052">
    <property type="entry name" value="Metallo-depent_PP-like"/>
</dbReference>
<dbReference type="AlphaFoldDB" id="A0A518D8Z2"/>
<dbReference type="SUPFAM" id="SSF56300">
    <property type="entry name" value="Metallo-dependent phosphatases"/>
    <property type="match status" value="1"/>
</dbReference>
<dbReference type="GO" id="GO:0005737">
    <property type="term" value="C:cytoplasm"/>
    <property type="evidence" value="ECO:0007669"/>
    <property type="project" value="TreeGrafter"/>
</dbReference>
<proteinExistence type="predicted"/>
<accession>A0A518D8Z2</accession>
<organism evidence="2 3">
    <name type="scientific">Pirellulimonas nuda</name>
    <dbReference type="NCBI Taxonomy" id="2528009"/>
    <lineage>
        <taxon>Bacteria</taxon>
        <taxon>Pseudomonadati</taxon>
        <taxon>Planctomycetota</taxon>
        <taxon>Planctomycetia</taxon>
        <taxon>Pirellulales</taxon>
        <taxon>Lacipirellulaceae</taxon>
        <taxon>Pirellulimonas</taxon>
    </lineage>
</organism>
<keyword evidence="2" id="KW-0378">Hydrolase</keyword>
<dbReference type="RefSeq" id="WP_145282340.1">
    <property type="nucleotide sequence ID" value="NZ_CP036291.1"/>
</dbReference>
<dbReference type="GO" id="GO:0016791">
    <property type="term" value="F:phosphatase activity"/>
    <property type="evidence" value="ECO:0007669"/>
    <property type="project" value="TreeGrafter"/>
</dbReference>
<evidence type="ECO:0000259" key="1">
    <source>
        <dbReference type="Pfam" id="PF00149"/>
    </source>
</evidence>
<dbReference type="EC" id="3.6.1.17" evidence="2"/>
<dbReference type="GO" id="GO:0004081">
    <property type="term" value="F:bis(5'-nucleosyl)-tetraphosphatase (asymmetrical) activity"/>
    <property type="evidence" value="ECO:0007669"/>
    <property type="project" value="UniProtKB-EC"/>
</dbReference>
<dbReference type="Proteomes" id="UP000317429">
    <property type="component" value="Chromosome"/>
</dbReference>
<dbReference type="OrthoDB" id="9779903at2"/>
<name>A0A518D8Z2_9BACT</name>
<dbReference type="PANTHER" id="PTHR42850:SF7">
    <property type="entry name" value="BIS(5'-NUCLEOSYL)-TETRAPHOSPHATASE PRPE [ASYMMETRICAL]"/>
    <property type="match status" value="1"/>
</dbReference>
<keyword evidence="3" id="KW-1185">Reference proteome</keyword>
<dbReference type="InterPro" id="IPR004843">
    <property type="entry name" value="Calcineurin-like_PHP"/>
</dbReference>
<sequence>MYDIIGDIHGHAAHLEALLDQLGYRRDGAGYAHDDRQAVFVGDFIDRGPAIRQALAIVRAMVDSGAALATMGNHEFNALAYHTPAPGRPGEFLRAHNDKNTHQHAATLKQIEGAERADMLAWFRTLPLWLDLGGVRVVHACWDPAGIETLDAGLGRHGGVSDGFMAEATCQGTDLFNAVEHVLKGPEAPLPAGMTYDDKDGHARRRSRVRWFLDPVGLTFGQYALPALELVDDQPAGMVSAVELYPASAPPVFFGHYWMTGDPKLMSPNAACVDYSVAKGGPLCAYRWQGETELRNDRFVTVSIAKE</sequence>
<dbReference type="InterPro" id="IPR050126">
    <property type="entry name" value="Ap4A_hydrolase"/>
</dbReference>
<reference evidence="2 3" key="1">
    <citation type="submission" date="2019-02" db="EMBL/GenBank/DDBJ databases">
        <title>Deep-cultivation of Planctomycetes and their phenomic and genomic characterization uncovers novel biology.</title>
        <authorList>
            <person name="Wiegand S."/>
            <person name="Jogler M."/>
            <person name="Boedeker C."/>
            <person name="Pinto D."/>
            <person name="Vollmers J."/>
            <person name="Rivas-Marin E."/>
            <person name="Kohn T."/>
            <person name="Peeters S.H."/>
            <person name="Heuer A."/>
            <person name="Rast P."/>
            <person name="Oberbeckmann S."/>
            <person name="Bunk B."/>
            <person name="Jeske O."/>
            <person name="Meyerdierks A."/>
            <person name="Storesund J.E."/>
            <person name="Kallscheuer N."/>
            <person name="Luecker S."/>
            <person name="Lage O.M."/>
            <person name="Pohl T."/>
            <person name="Merkel B.J."/>
            <person name="Hornburger P."/>
            <person name="Mueller R.-W."/>
            <person name="Bruemmer F."/>
            <person name="Labrenz M."/>
            <person name="Spormann A.M."/>
            <person name="Op den Camp H."/>
            <person name="Overmann J."/>
            <person name="Amann R."/>
            <person name="Jetten M.S.M."/>
            <person name="Mascher T."/>
            <person name="Medema M.H."/>
            <person name="Devos D.P."/>
            <person name="Kaster A.-K."/>
            <person name="Ovreas L."/>
            <person name="Rohde M."/>
            <person name="Galperin M.Y."/>
            <person name="Jogler C."/>
        </authorList>
    </citation>
    <scope>NUCLEOTIDE SEQUENCE [LARGE SCALE GENOMIC DNA]</scope>
    <source>
        <strain evidence="2 3">Pla175</strain>
    </source>
</reference>
<evidence type="ECO:0000313" key="3">
    <source>
        <dbReference type="Proteomes" id="UP000317429"/>
    </source>
</evidence>
<dbReference type="EMBL" id="CP036291">
    <property type="protein sequence ID" value="QDU87946.1"/>
    <property type="molecule type" value="Genomic_DNA"/>
</dbReference>
<gene>
    <name evidence="2" type="primary">prpE_2</name>
    <name evidence="2" type="ORF">Pla175_13130</name>
</gene>
<dbReference type="PANTHER" id="PTHR42850">
    <property type="entry name" value="METALLOPHOSPHOESTERASE"/>
    <property type="match status" value="1"/>
</dbReference>
<evidence type="ECO:0000313" key="2">
    <source>
        <dbReference type="EMBL" id="QDU87946.1"/>
    </source>
</evidence>
<feature type="domain" description="Calcineurin-like phosphoesterase" evidence="1">
    <location>
        <begin position="4"/>
        <end position="130"/>
    </location>
</feature>
<dbReference type="KEGG" id="pnd:Pla175_13130"/>
<dbReference type="Gene3D" id="3.60.21.10">
    <property type="match status" value="1"/>
</dbReference>